<dbReference type="InterPro" id="IPR021127">
    <property type="entry name" value="CRISPR_associated_Cas2"/>
</dbReference>
<sequence length="97" mass="11173">MLVIIAYDVETSTQEGRTRLRKVAKLCVNYGQRVQNSVFECSVDPAQLVKIKHQLEKMIDPDSDNIRIYHMGKNWERKIETLGKSESYNPDSGVLFV</sequence>
<dbReference type="GO" id="GO:0004521">
    <property type="term" value="F:RNA endonuclease activity"/>
    <property type="evidence" value="ECO:0007669"/>
    <property type="project" value="UniProtKB-UniRule"/>
</dbReference>
<dbReference type="GO" id="GO:0051607">
    <property type="term" value="P:defense response to virus"/>
    <property type="evidence" value="ECO:0007669"/>
    <property type="project" value="UniProtKB-UniRule"/>
</dbReference>
<dbReference type="GO" id="GO:0043571">
    <property type="term" value="P:maintenance of CRISPR repeat elements"/>
    <property type="evidence" value="ECO:0007669"/>
    <property type="project" value="UniProtKB-UniRule"/>
</dbReference>
<dbReference type="Pfam" id="PF09827">
    <property type="entry name" value="CRISPR_Cas2"/>
    <property type="match status" value="1"/>
</dbReference>
<evidence type="ECO:0000313" key="11">
    <source>
        <dbReference type="EMBL" id="EFE27913.1"/>
    </source>
</evidence>
<reference evidence="12" key="1">
    <citation type="submission" date="2010-12" db="EMBL/GenBank/DDBJ databases">
        <title>The genome sequence of Filifactor alocis strain ATCC 35896.</title>
        <authorList>
            <consortium name="The Broad Institute Genome Sequencing Platform"/>
            <person name="Ward D."/>
            <person name="Earl A."/>
            <person name="Feldgarden M."/>
            <person name="Young S.K."/>
            <person name="Gargeya S."/>
            <person name="Zeng Q."/>
            <person name="Alvarado L."/>
            <person name="Berlin A."/>
            <person name="Bochicchio J."/>
            <person name="Chapman S.B."/>
            <person name="Chen Z."/>
            <person name="Freedman E."/>
            <person name="Gellesch M."/>
            <person name="Goldberg J."/>
            <person name="Griggs A."/>
            <person name="Gujja S."/>
            <person name="Heilman E."/>
            <person name="Heiman D."/>
            <person name="Howarth C."/>
            <person name="Mehta T."/>
            <person name="Neiman D."/>
            <person name="Pearson M."/>
            <person name="Roberts A."/>
            <person name="Saif S."/>
            <person name="Shea T."/>
            <person name="Shenoy N."/>
            <person name="Sisk P."/>
            <person name="Stolte C."/>
            <person name="Sykes S."/>
            <person name="White J."/>
            <person name="Yandava C."/>
            <person name="Izard J."/>
            <person name="Blanton J.M."/>
            <person name="Baranova O.V."/>
            <person name="Tanner A.C."/>
            <person name="Dewhirst F.E."/>
            <person name="Haas B."/>
            <person name="Nusbaum C."/>
            <person name="Birren B."/>
        </authorList>
    </citation>
    <scope>NUCLEOTIDE SEQUENCE [LARGE SCALE GENOMIC DNA]</scope>
    <source>
        <strain evidence="12">ATCC 35896 / D40 B5</strain>
    </source>
</reference>
<comment type="cofactor">
    <cofactor evidence="1 9">
        <name>Mg(2+)</name>
        <dbReference type="ChEBI" id="CHEBI:18420"/>
    </cofactor>
</comment>
<evidence type="ECO:0000256" key="2">
    <source>
        <dbReference type="ARBA" id="ARBA00009959"/>
    </source>
</evidence>
<keyword evidence="4 9" id="KW-0479">Metal-binding</keyword>
<name>D6GSS8_FILAD</name>
<evidence type="ECO:0000256" key="1">
    <source>
        <dbReference type="ARBA" id="ARBA00001946"/>
    </source>
</evidence>
<dbReference type="eggNOG" id="COG1343">
    <property type="taxonomic scope" value="Bacteria"/>
</dbReference>
<proteinExistence type="inferred from homology"/>
<keyword evidence="8 9" id="KW-0051">Antiviral defense</keyword>
<dbReference type="RefSeq" id="WP_014261713.1">
    <property type="nucleotide sequence ID" value="NC_016630.1"/>
</dbReference>
<keyword evidence="7 9" id="KW-0460">Magnesium</keyword>
<keyword evidence="6 9" id="KW-0378">Hydrolase</keyword>
<dbReference type="OrthoDB" id="9798176at2"/>
<dbReference type="GO" id="GO:0046872">
    <property type="term" value="F:metal ion binding"/>
    <property type="evidence" value="ECO:0007669"/>
    <property type="project" value="UniProtKB-UniRule"/>
</dbReference>
<dbReference type="GO" id="GO:0016787">
    <property type="term" value="F:hydrolase activity"/>
    <property type="evidence" value="ECO:0007669"/>
    <property type="project" value="UniProtKB-KW"/>
</dbReference>
<dbReference type="EMBL" id="CP002390">
    <property type="protein sequence ID" value="EFE27913.1"/>
    <property type="molecule type" value="Genomic_DNA"/>
</dbReference>
<dbReference type="Proteomes" id="UP000007468">
    <property type="component" value="Chromosome"/>
</dbReference>
<dbReference type="Gene3D" id="3.30.70.240">
    <property type="match status" value="1"/>
</dbReference>
<dbReference type="EC" id="3.1.-.-" evidence="9"/>
<evidence type="ECO:0000256" key="9">
    <source>
        <dbReference type="HAMAP-Rule" id="MF_01471"/>
    </source>
</evidence>
<keyword evidence="3 9" id="KW-0540">Nuclease</keyword>
<evidence type="ECO:0000256" key="3">
    <source>
        <dbReference type="ARBA" id="ARBA00022722"/>
    </source>
</evidence>
<comment type="function">
    <text evidence="9">CRISPR (clustered regularly interspaced short palindromic repeat), is an adaptive immune system that provides protection against mobile genetic elements (viruses, transposable elements and conjugative plasmids). CRISPR clusters contain sequences complementary to antecedent mobile elements and target invading nucleic acids. CRISPR clusters are transcribed and processed into CRISPR RNA (crRNA). Functions as a ssRNA-specific endoribonuclease. Involved in the integration of spacer DNA into the CRISPR cassette.</text>
</comment>
<comment type="similarity">
    <text evidence="2 9 10">Belongs to the CRISPR-associated endoribonuclease Cas2 protein family.</text>
</comment>
<dbReference type="PIRSF" id="PIRSF032582">
    <property type="entry name" value="Cas2"/>
    <property type="match status" value="1"/>
</dbReference>
<keyword evidence="12" id="KW-1185">Reference proteome</keyword>
<organism evidence="11 12">
    <name type="scientific">Filifactor alocis (strain ATCC 35896 / CCUG 47790 / D40 B5)</name>
    <name type="common">Fusobacterium alocis</name>
    <dbReference type="NCBI Taxonomy" id="546269"/>
    <lineage>
        <taxon>Bacteria</taxon>
        <taxon>Bacillati</taxon>
        <taxon>Bacillota</taxon>
        <taxon>Clostridia</taxon>
        <taxon>Peptostreptococcales</taxon>
        <taxon>Filifactoraceae</taxon>
        <taxon>Filifactor</taxon>
    </lineage>
</organism>
<evidence type="ECO:0000256" key="10">
    <source>
        <dbReference type="PIRNR" id="PIRNR032582"/>
    </source>
</evidence>
<accession>D6GSS8</accession>
<feature type="binding site" evidence="9">
    <location>
        <position position="8"/>
    </location>
    <ligand>
        <name>Mg(2+)</name>
        <dbReference type="ChEBI" id="CHEBI:18420"/>
        <note>catalytic</note>
    </ligand>
</feature>
<dbReference type="PANTHER" id="PTHR34405:SF3">
    <property type="entry name" value="CRISPR-ASSOCIATED ENDORIBONUCLEASE CAS2 3"/>
    <property type="match status" value="1"/>
</dbReference>
<gene>
    <name evidence="9" type="primary">cas2</name>
    <name evidence="11" type="ordered locus">HMPREF0389_01165</name>
</gene>
<dbReference type="SUPFAM" id="SSF143430">
    <property type="entry name" value="TTP0101/SSO1404-like"/>
    <property type="match status" value="1"/>
</dbReference>
<dbReference type="PATRIC" id="fig|546269.5.peg.39"/>
<comment type="subunit">
    <text evidence="9">Homodimer, forms a heterotetramer with a Cas1 homodimer.</text>
</comment>
<dbReference type="AlphaFoldDB" id="D6GSS8"/>
<keyword evidence="5 9" id="KW-0255">Endonuclease</keyword>
<evidence type="ECO:0000256" key="6">
    <source>
        <dbReference type="ARBA" id="ARBA00022801"/>
    </source>
</evidence>
<evidence type="ECO:0000256" key="7">
    <source>
        <dbReference type="ARBA" id="ARBA00022842"/>
    </source>
</evidence>
<dbReference type="STRING" id="546269.HMPREF0389_01165"/>
<dbReference type="HAMAP" id="MF_01471">
    <property type="entry name" value="Cas2"/>
    <property type="match status" value="1"/>
</dbReference>
<dbReference type="KEGG" id="faa:HMPREF0389_01165"/>
<evidence type="ECO:0000256" key="4">
    <source>
        <dbReference type="ARBA" id="ARBA00022723"/>
    </source>
</evidence>
<protein>
    <recommendedName>
        <fullName evidence="9">CRISPR-associated endoribonuclease Cas2</fullName>
        <ecNumber evidence="9">3.1.-.-</ecNumber>
    </recommendedName>
</protein>
<dbReference type="InterPro" id="IPR019199">
    <property type="entry name" value="Virulence_VapD/CRISPR_Cas2"/>
</dbReference>
<evidence type="ECO:0000313" key="12">
    <source>
        <dbReference type="Proteomes" id="UP000007468"/>
    </source>
</evidence>
<evidence type="ECO:0000256" key="5">
    <source>
        <dbReference type="ARBA" id="ARBA00022759"/>
    </source>
</evidence>
<dbReference type="CDD" id="cd09725">
    <property type="entry name" value="Cas2_I_II_III"/>
    <property type="match status" value="1"/>
</dbReference>
<dbReference type="PANTHER" id="PTHR34405">
    <property type="entry name" value="CRISPR-ASSOCIATED ENDORIBONUCLEASE CAS2"/>
    <property type="match status" value="1"/>
</dbReference>
<evidence type="ECO:0000256" key="8">
    <source>
        <dbReference type="ARBA" id="ARBA00023118"/>
    </source>
</evidence>
<dbReference type="NCBIfam" id="TIGR01573">
    <property type="entry name" value="cas2"/>
    <property type="match status" value="1"/>
</dbReference>